<dbReference type="GO" id="GO:0048040">
    <property type="term" value="F:UDP-glucuronate decarboxylase activity"/>
    <property type="evidence" value="ECO:0007669"/>
    <property type="project" value="TreeGrafter"/>
</dbReference>
<accession>T0ZK51</accession>
<evidence type="ECO:0000259" key="5">
    <source>
        <dbReference type="Pfam" id="PF01370"/>
    </source>
</evidence>
<dbReference type="InterPro" id="IPR044516">
    <property type="entry name" value="UXS-like"/>
</dbReference>
<keyword evidence="2" id="KW-0210">Decarboxylase</keyword>
<evidence type="ECO:0000256" key="3">
    <source>
        <dbReference type="ARBA" id="ARBA00023027"/>
    </source>
</evidence>
<reference evidence="6" key="2">
    <citation type="journal article" date="2014" name="ISME J.">
        <title>Microbial stratification in low pH oxic and suboxic macroscopic growths along an acid mine drainage.</title>
        <authorList>
            <person name="Mendez-Garcia C."/>
            <person name="Mesa V."/>
            <person name="Sprenger R.R."/>
            <person name="Richter M."/>
            <person name="Diez M.S."/>
            <person name="Solano J."/>
            <person name="Bargiela R."/>
            <person name="Golyshina O.V."/>
            <person name="Manteca A."/>
            <person name="Ramos J.L."/>
            <person name="Gallego J.R."/>
            <person name="Llorente I."/>
            <person name="Martins Dos Santos V.A."/>
            <person name="Jensen O.N."/>
            <person name="Pelaez A.I."/>
            <person name="Sanchez J."/>
            <person name="Ferrer M."/>
        </authorList>
    </citation>
    <scope>NUCLEOTIDE SEQUENCE</scope>
</reference>
<dbReference type="PANTHER" id="PTHR43078:SF6">
    <property type="entry name" value="UDP-GLUCURONIC ACID DECARBOXYLASE 1"/>
    <property type="match status" value="1"/>
</dbReference>
<evidence type="ECO:0000256" key="2">
    <source>
        <dbReference type="ARBA" id="ARBA00022793"/>
    </source>
</evidence>
<comment type="cofactor">
    <cofactor evidence="1">
        <name>NAD(+)</name>
        <dbReference type="ChEBI" id="CHEBI:57540"/>
    </cofactor>
</comment>
<dbReference type="GO" id="GO:0005737">
    <property type="term" value="C:cytoplasm"/>
    <property type="evidence" value="ECO:0007669"/>
    <property type="project" value="TreeGrafter"/>
</dbReference>
<keyword evidence="4" id="KW-0456">Lyase</keyword>
<dbReference type="GO" id="GO:0070403">
    <property type="term" value="F:NAD+ binding"/>
    <property type="evidence" value="ECO:0007669"/>
    <property type="project" value="InterPro"/>
</dbReference>
<dbReference type="Gene3D" id="3.40.50.720">
    <property type="entry name" value="NAD(P)-binding Rossmann-like Domain"/>
    <property type="match status" value="1"/>
</dbReference>
<dbReference type="Pfam" id="PF01370">
    <property type="entry name" value="Epimerase"/>
    <property type="match status" value="1"/>
</dbReference>
<reference evidence="6" key="1">
    <citation type="submission" date="2013-08" db="EMBL/GenBank/DDBJ databases">
        <authorList>
            <person name="Mendez C."/>
            <person name="Richter M."/>
            <person name="Ferrer M."/>
            <person name="Sanchez J."/>
        </authorList>
    </citation>
    <scope>NUCLEOTIDE SEQUENCE</scope>
</reference>
<evidence type="ECO:0000256" key="1">
    <source>
        <dbReference type="ARBA" id="ARBA00001911"/>
    </source>
</evidence>
<proteinExistence type="predicted"/>
<dbReference type="EMBL" id="AUZZ01005670">
    <property type="protein sequence ID" value="EQD48711.1"/>
    <property type="molecule type" value="Genomic_DNA"/>
</dbReference>
<dbReference type="GO" id="GO:0042732">
    <property type="term" value="P:D-xylose metabolic process"/>
    <property type="evidence" value="ECO:0007669"/>
    <property type="project" value="InterPro"/>
</dbReference>
<dbReference type="InterPro" id="IPR001509">
    <property type="entry name" value="Epimerase_deHydtase"/>
</dbReference>
<dbReference type="InterPro" id="IPR036291">
    <property type="entry name" value="NAD(P)-bd_dom_sf"/>
</dbReference>
<feature type="domain" description="NAD-dependent epimerase/dehydratase" evidence="5">
    <location>
        <begin position="3"/>
        <end position="236"/>
    </location>
</feature>
<comment type="caution">
    <text evidence="6">The sequence shown here is derived from an EMBL/GenBank/DDBJ whole genome shotgun (WGS) entry which is preliminary data.</text>
</comment>
<sequence>MKMLISGGNGFLGSYLVEKAIDNGIEVTVVDDLSTSKRIQIPKEAEFVKKRIERYNTRDRFDIIVHLAARPSPEDYIKKPLRTILSNSIGTYKLLELAKKNNSIFMYTSSSEVYGDANIIPTPEEYYGNVNPNGIRSCYDESKRFSESLIMSYSRAYDLDVRIQRPFNVYGPRIRADGFYGRVIPRFIVQALENKPITIHGDGKQTRSFLCIDDWIEGTWDFINEEDPEYRIINIGENTEISIIDLARIIRDLLQSNSEIKHLPKRVDDPNRRAADIAKAKRMLDWKPKVDLHTGLKKTIEWFSTENK</sequence>
<evidence type="ECO:0000313" key="6">
    <source>
        <dbReference type="EMBL" id="EQD48711.1"/>
    </source>
</evidence>
<dbReference type="AlphaFoldDB" id="T0ZK51"/>
<evidence type="ECO:0000256" key="4">
    <source>
        <dbReference type="ARBA" id="ARBA00023239"/>
    </source>
</evidence>
<organism evidence="6">
    <name type="scientific">mine drainage metagenome</name>
    <dbReference type="NCBI Taxonomy" id="410659"/>
    <lineage>
        <taxon>unclassified sequences</taxon>
        <taxon>metagenomes</taxon>
        <taxon>ecological metagenomes</taxon>
    </lineage>
</organism>
<dbReference type="PANTHER" id="PTHR43078">
    <property type="entry name" value="UDP-GLUCURONIC ACID DECARBOXYLASE-RELATED"/>
    <property type="match status" value="1"/>
</dbReference>
<name>T0ZK51_9ZZZZ</name>
<gene>
    <name evidence="6" type="ORF">B2A_07884</name>
</gene>
<keyword evidence="3" id="KW-0520">NAD</keyword>
<dbReference type="SUPFAM" id="SSF51735">
    <property type="entry name" value="NAD(P)-binding Rossmann-fold domains"/>
    <property type="match status" value="1"/>
</dbReference>
<protein>
    <submittedName>
        <fullName evidence="6">dTDP-glucose 4-6-dehydratase</fullName>
    </submittedName>
</protein>